<dbReference type="RefSeq" id="WP_008357747.1">
    <property type="nucleotide sequence ID" value="NZ_JAUBDI010000009.1"/>
</dbReference>
<name>A0ABU4GDL4_9BACL</name>
<dbReference type="EMBL" id="JAUBDI010000009">
    <property type="protein sequence ID" value="MDW0113662.1"/>
    <property type="molecule type" value="Genomic_DNA"/>
</dbReference>
<dbReference type="InterPro" id="IPR041657">
    <property type="entry name" value="HTH_17"/>
</dbReference>
<evidence type="ECO:0000259" key="1">
    <source>
        <dbReference type="Pfam" id="PF12728"/>
    </source>
</evidence>
<dbReference type="Proteomes" id="UP001282284">
    <property type="component" value="Unassembled WGS sequence"/>
</dbReference>
<evidence type="ECO:0000313" key="3">
    <source>
        <dbReference type="Proteomes" id="UP001282284"/>
    </source>
</evidence>
<keyword evidence="3" id="KW-1185">Reference proteome</keyword>
<protein>
    <submittedName>
        <fullName evidence="2">Helix-turn-helix domain-containing protein</fullName>
    </submittedName>
</protein>
<proteinExistence type="predicted"/>
<gene>
    <name evidence="2" type="ORF">QT711_10720</name>
</gene>
<comment type="caution">
    <text evidence="2">The sequence shown here is derived from an EMBL/GenBank/DDBJ whole genome shotgun (WGS) entry which is preliminary data.</text>
</comment>
<sequence length="57" mass="6363">MDYISAKEAAEKWGISKRRVQTLCSEGRIKGALKVGMVWVIPSMAVKPADNRKKTND</sequence>
<reference evidence="2 3" key="1">
    <citation type="submission" date="2023-06" db="EMBL/GenBank/DDBJ databases">
        <title>Sporosarcina sp. nov., isolated from Korean traditional fermented seafood 'Jeotgal'.</title>
        <authorList>
            <person name="Yang A.I."/>
            <person name="Shin N.-R."/>
        </authorList>
    </citation>
    <scope>NUCLEOTIDE SEQUENCE [LARGE SCALE GENOMIC DNA]</scope>
    <source>
        <strain evidence="2 3">KCTC13119</strain>
    </source>
</reference>
<feature type="domain" description="Helix-turn-helix" evidence="1">
    <location>
        <begin position="3"/>
        <end position="46"/>
    </location>
</feature>
<organism evidence="2 3">
    <name type="scientific">Sporosarcina saromensis</name>
    <dbReference type="NCBI Taxonomy" id="359365"/>
    <lineage>
        <taxon>Bacteria</taxon>
        <taxon>Bacillati</taxon>
        <taxon>Bacillota</taxon>
        <taxon>Bacilli</taxon>
        <taxon>Bacillales</taxon>
        <taxon>Caryophanaceae</taxon>
        <taxon>Sporosarcina</taxon>
    </lineage>
</organism>
<accession>A0ABU4GDL4</accession>
<dbReference type="Pfam" id="PF12728">
    <property type="entry name" value="HTH_17"/>
    <property type="match status" value="1"/>
</dbReference>
<evidence type="ECO:0000313" key="2">
    <source>
        <dbReference type="EMBL" id="MDW0113662.1"/>
    </source>
</evidence>